<dbReference type="AlphaFoldDB" id="A0A174A9B6"/>
<organism evidence="1 2">
    <name type="scientific">Blautia obeum</name>
    <dbReference type="NCBI Taxonomy" id="40520"/>
    <lineage>
        <taxon>Bacteria</taxon>
        <taxon>Bacillati</taxon>
        <taxon>Bacillota</taxon>
        <taxon>Clostridia</taxon>
        <taxon>Lachnospirales</taxon>
        <taxon>Lachnospiraceae</taxon>
        <taxon>Blautia</taxon>
    </lineage>
</organism>
<evidence type="ECO:0000313" key="2">
    <source>
        <dbReference type="Proteomes" id="UP000095447"/>
    </source>
</evidence>
<evidence type="ECO:0000313" key="1">
    <source>
        <dbReference type="EMBL" id="CUN84783.1"/>
    </source>
</evidence>
<dbReference type="Proteomes" id="UP000095447">
    <property type="component" value="Unassembled WGS sequence"/>
</dbReference>
<protein>
    <submittedName>
        <fullName evidence="1">Uncharacterized protein</fullName>
    </submittedName>
</protein>
<name>A0A174A9B6_9FIRM</name>
<accession>A0A174A9B6</accession>
<dbReference type="EMBL" id="CYZA01000006">
    <property type="protein sequence ID" value="CUN84783.1"/>
    <property type="molecule type" value="Genomic_DNA"/>
</dbReference>
<dbReference type="RefSeq" id="WP_055053244.1">
    <property type="nucleotide sequence ID" value="NZ_CYZA01000006.1"/>
</dbReference>
<proteinExistence type="predicted"/>
<sequence>MKLNFSSNEVRNIFAENDYAEYSQLMFDTAKGEEKVSTKDANNKIREIMFSVLGVDENCSRKELRKAIRRHKIDVFEIIEETVENLLVSGWGENPFFNEFVEIKSMADGDTNEFYVPDEVILTVSELSGNHHDLIRQRLAEGQTFSVRTSWYGIKIYTEYELFMAGRVDWAGFVQKIYEAFDKKINDMVYAAVMAAGEKVLPSTQFNKTGTLSSTTKDEFMTLIEDVQMATGDEVVVMGTKSALAKLSAMEDITWVSNAMKDERHTTGRLGMFEGIRLVEIPQRFANNDTSKKLVDNTKLLIMPVADNKFIKIYNEGDAQIKEASDGNTNMDKTNEYEYQIKMGVATIIGKRFGVWTLK</sequence>
<reference evidence="1 2" key="1">
    <citation type="submission" date="2015-09" db="EMBL/GenBank/DDBJ databases">
        <authorList>
            <consortium name="Pathogen Informatics"/>
        </authorList>
    </citation>
    <scope>NUCLEOTIDE SEQUENCE [LARGE SCALE GENOMIC DNA]</scope>
    <source>
        <strain evidence="1 2">2789STDY5608838</strain>
    </source>
</reference>
<gene>
    <name evidence="1" type="ORF">ERS852395_01504</name>
</gene>